<dbReference type="CDD" id="cd02340">
    <property type="entry name" value="ZZ_NBR1_like"/>
    <property type="match status" value="2"/>
</dbReference>
<dbReference type="InterPro" id="IPR052260">
    <property type="entry name" value="Autophagy_Rcpt_SigReg"/>
</dbReference>
<evidence type="ECO:0000313" key="11">
    <source>
        <dbReference type="EMBL" id="TIC66739.1"/>
    </source>
</evidence>
<dbReference type="PANTHER" id="PTHR15090">
    <property type="entry name" value="SEQUESTOSOME 1-RELATED"/>
    <property type="match status" value="1"/>
</dbReference>
<dbReference type="Proteomes" id="UP000309601">
    <property type="component" value="Unassembled WGS sequence"/>
</dbReference>
<dbReference type="SUPFAM" id="SSF57850">
    <property type="entry name" value="RING/U-box"/>
    <property type="match status" value="3"/>
</dbReference>
<keyword evidence="2 4" id="KW-0863">Zinc-finger</keyword>
<evidence type="ECO:0000256" key="3">
    <source>
        <dbReference type="ARBA" id="ARBA00022833"/>
    </source>
</evidence>
<feature type="compositionally biased region" description="Polar residues" evidence="5">
    <location>
        <begin position="157"/>
        <end position="174"/>
    </location>
</feature>
<evidence type="ECO:0000313" key="15">
    <source>
        <dbReference type="Proteomes" id="UP000310685"/>
    </source>
</evidence>
<keyword evidence="1" id="KW-0479">Metal-binding</keyword>
<protein>
    <recommendedName>
        <fullName evidence="6">ZZ-type domain-containing protein</fullName>
    </recommendedName>
</protein>
<proteinExistence type="predicted"/>
<dbReference type="Proteomes" id="UP000310685">
    <property type="component" value="Unassembled WGS sequence"/>
</dbReference>
<dbReference type="PROSITE" id="PS01357">
    <property type="entry name" value="ZF_ZZ_1"/>
    <property type="match status" value="1"/>
</dbReference>
<dbReference type="Proteomes" id="UP000310708">
    <property type="component" value="Unassembled WGS sequence"/>
</dbReference>
<evidence type="ECO:0000259" key="6">
    <source>
        <dbReference type="PROSITE" id="PS50135"/>
    </source>
</evidence>
<evidence type="ECO:0000313" key="12">
    <source>
        <dbReference type="Proteomes" id="UP000305647"/>
    </source>
</evidence>
<evidence type="ECO:0000313" key="13">
    <source>
        <dbReference type="Proteomes" id="UP000307169"/>
    </source>
</evidence>
<keyword evidence="3" id="KW-0862">Zinc</keyword>
<dbReference type="EMBL" id="SPRX01000015">
    <property type="protein sequence ID" value="TIC66739.1"/>
    <property type="molecule type" value="Genomic_DNA"/>
</dbReference>
<dbReference type="EMBL" id="SPRC01000016">
    <property type="protein sequence ID" value="TIB80381.1"/>
    <property type="molecule type" value="Genomic_DNA"/>
</dbReference>
<dbReference type="Gene3D" id="3.30.60.90">
    <property type="match status" value="3"/>
</dbReference>
<sequence length="741" mass="82843">MGDTQLKLKINLLGQQPIIRKCLFNSIPEFDYLKRVIRNLFEIDANTELDIFDVKLSVLDKIGYPTFKTIDESIWNLIKSDLINQKSEMKCNVIVQRTQVASLPPPPAQPVPAQPEEQPNQPLQRKGSNKLKKNPKNRESNRFSFLNVLTAAKEPPRSNSYDNLKYYDTNNNQKDPIKQPDGLLPPSEQFLRPPSPQQHPQHPQHRSLPQLHSQPSNGYLGPDVTQQPLTPAPTIPSKAPSTPWYTNLETRLETKNELKTLMEGFLNKLSVTMNSFEQDAHLESLANLTKSQTSLAMHEAVCDGCNNRIQGVRMKCTTCRDYDLCVGCFSVGTHDHETFHRICDPSKPLPSVPKSIDTNTPLLSTNTSVRSSHSKPNAHHSANCDMCKSGIIGTRHKCTICPDYDVCDNCFGRTHEEHPLHEFADLTDPKLIRVPEELQVVHPGVICDGCQNNVVGYRFKCSHPECFDLDLCGNCESSPVAKHDKSHIMLKIRQPILEAQALNQAFAGGFNQDSVPYLEQAQQMKVNRQKSATNLTTISERSVETAKYDVHGTPEFDVPPLHEVINQNDVASYIKANQNNPKSKMVEDFNGGEEREKDTVLKMAGGTQFSHIFEFNSSSKISASNLSRLSPQATFGNSLTISQPNSHLIRVDGFRAPEESGIHSETWSYIDNTIEKTFKLVLFVEDLTNASGDTLPSSALMIPAKAQSSQGASDFREFETDFGTESAAADDYDFELAKRNA</sequence>
<feature type="compositionally biased region" description="Low complexity" evidence="5">
    <location>
        <begin position="114"/>
        <end position="124"/>
    </location>
</feature>
<dbReference type="InterPro" id="IPR043145">
    <property type="entry name" value="Znf_ZZ_sf"/>
</dbReference>
<name>A0A4T0TNV0_9BASI</name>
<evidence type="ECO:0000313" key="8">
    <source>
        <dbReference type="EMBL" id="TIB97750.1"/>
    </source>
</evidence>
<evidence type="ECO:0000256" key="4">
    <source>
        <dbReference type="PROSITE-ProRule" id="PRU00228"/>
    </source>
</evidence>
<evidence type="ECO:0000313" key="7">
    <source>
        <dbReference type="EMBL" id="TIB80381.1"/>
    </source>
</evidence>
<evidence type="ECO:0000256" key="1">
    <source>
        <dbReference type="ARBA" id="ARBA00022723"/>
    </source>
</evidence>
<evidence type="ECO:0000313" key="14">
    <source>
        <dbReference type="Proteomes" id="UP000309601"/>
    </source>
</evidence>
<feature type="region of interest" description="Disordered" evidence="5">
    <location>
        <begin position="356"/>
        <end position="381"/>
    </location>
</feature>
<feature type="compositionally biased region" description="Polar residues" evidence="5">
    <location>
        <begin position="356"/>
        <end position="371"/>
    </location>
</feature>
<accession>A0A4T0TNV0</accession>
<feature type="domain" description="ZZ-type" evidence="6">
    <location>
        <begin position="442"/>
        <end position="497"/>
    </location>
</feature>
<dbReference type="SMART" id="SM00291">
    <property type="entry name" value="ZnF_ZZ"/>
    <property type="match status" value="3"/>
</dbReference>
<dbReference type="EMBL" id="SPRW01000043">
    <property type="protein sequence ID" value="TIC62735.1"/>
    <property type="molecule type" value="Genomic_DNA"/>
</dbReference>
<dbReference type="Proteomes" id="UP000307169">
    <property type="component" value="Unassembled WGS sequence"/>
</dbReference>
<evidence type="ECO:0000313" key="16">
    <source>
        <dbReference type="Proteomes" id="UP000310708"/>
    </source>
</evidence>
<evidence type="ECO:0000313" key="10">
    <source>
        <dbReference type="EMBL" id="TIC62735.1"/>
    </source>
</evidence>
<reference evidence="12 13" key="1">
    <citation type="submission" date="2019-03" db="EMBL/GenBank/DDBJ databases">
        <title>Sequencing 25 genomes of Wallemia mellicola.</title>
        <authorList>
            <person name="Gostincar C."/>
        </authorList>
    </citation>
    <scope>NUCLEOTIDE SEQUENCE [LARGE SCALE GENOMIC DNA]</scope>
    <source>
        <strain evidence="8 13">EXF-1262</strain>
        <strain evidence="10 14">EXF-1274</strain>
        <strain evidence="7 15">EXF-6152</strain>
        <strain evidence="11 16">EXF-757</strain>
        <strain evidence="9 12">EXF-8738</strain>
    </source>
</reference>
<feature type="compositionally biased region" description="Pro residues" evidence="5">
    <location>
        <begin position="103"/>
        <end position="113"/>
    </location>
</feature>
<feature type="domain" description="ZZ-type" evidence="6">
    <location>
        <begin position="297"/>
        <end position="347"/>
    </location>
</feature>
<dbReference type="GO" id="GO:0008270">
    <property type="term" value="F:zinc ion binding"/>
    <property type="evidence" value="ECO:0007669"/>
    <property type="project" value="UniProtKB-KW"/>
</dbReference>
<dbReference type="PROSITE" id="PS50135">
    <property type="entry name" value="ZF_ZZ_2"/>
    <property type="match status" value="3"/>
</dbReference>
<evidence type="ECO:0000256" key="2">
    <source>
        <dbReference type="ARBA" id="ARBA00022771"/>
    </source>
</evidence>
<dbReference type="AlphaFoldDB" id="A0A4T0TNV0"/>
<dbReference type="Proteomes" id="UP000305647">
    <property type="component" value="Unassembled WGS sequence"/>
</dbReference>
<dbReference type="Pfam" id="PF00569">
    <property type="entry name" value="ZZ"/>
    <property type="match status" value="3"/>
</dbReference>
<feature type="compositionally biased region" description="Low complexity" evidence="5">
    <location>
        <begin position="198"/>
        <end position="212"/>
    </location>
</feature>
<evidence type="ECO:0000313" key="9">
    <source>
        <dbReference type="EMBL" id="TIC30728.1"/>
    </source>
</evidence>
<comment type="caution">
    <text evidence="11">The sequence shown here is derived from an EMBL/GenBank/DDBJ whole genome shotgun (WGS) entry which is preliminary data.</text>
</comment>
<feature type="domain" description="ZZ-type" evidence="6">
    <location>
        <begin position="379"/>
        <end position="428"/>
    </location>
</feature>
<dbReference type="EMBL" id="SPRH01000044">
    <property type="protein sequence ID" value="TIB97750.1"/>
    <property type="molecule type" value="Genomic_DNA"/>
</dbReference>
<gene>
    <name evidence="11" type="ORF">E3Q01_01578</name>
    <name evidence="10" type="ORF">E3Q02_03356</name>
    <name evidence="9" type="ORF">E3Q10_02005</name>
    <name evidence="8" type="ORF">E3Q17_03272</name>
    <name evidence="7" type="ORF">E3Q22_01900</name>
</gene>
<dbReference type="CDD" id="cd02249">
    <property type="entry name" value="ZZ"/>
    <property type="match status" value="1"/>
</dbReference>
<dbReference type="InterPro" id="IPR000433">
    <property type="entry name" value="Znf_ZZ"/>
</dbReference>
<feature type="region of interest" description="Disordered" evidence="5">
    <location>
        <begin position="102"/>
        <end position="244"/>
    </location>
</feature>
<organism evidence="11 16">
    <name type="scientific">Wallemia mellicola</name>
    <dbReference type="NCBI Taxonomy" id="1708541"/>
    <lineage>
        <taxon>Eukaryota</taxon>
        <taxon>Fungi</taxon>
        <taxon>Dikarya</taxon>
        <taxon>Basidiomycota</taxon>
        <taxon>Wallemiomycotina</taxon>
        <taxon>Wallemiomycetes</taxon>
        <taxon>Wallemiales</taxon>
        <taxon>Wallemiaceae</taxon>
        <taxon>Wallemia</taxon>
    </lineage>
</organism>
<evidence type="ECO:0000256" key="5">
    <source>
        <dbReference type="SAM" id="MobiDB-lite"/>
    </source>
</evidence>
<dbReference type="EMBL" id="SPRO01000017">
    <property type="protein sequence ID" value="TIC30728.1"/>
    <property type="molecule type" value="Genomic_DNA"/>
</dbReference>